<evidence type="ECO:0000313" key="2">
    <source>
        <dbReference type="Proteomes" id="UP000243975"/>
    </source>
</evidence>
<dbReference type="SUPFAM" id="SSF81483">
    <property type="entry name" value="Bacterial photosystem II reaction centre, L and M subunits"/>
    <property type="match status" value="1"/>
</dbReference>
<dbReference type="Proteomes" id="UP000243975">
    <property type="component" value="Unassembled WGS sequence"/>
</dbReference>
<name>A0A118JWQ7_CYNCS</name>
<reference evidence="1 2" key="1">
    <citation type="journal article" date="2016" name="Sci. Rep.">
        <title>The genome sequence of the outbreeding globe artichoke constructed de novo incorporating a phase-aware low-pass sequencing strategy of F1 progeny.</title>
        <authorList>
            <person name="Scaglione D."/>
            <person name="Reyes-Chin-Wo S."/>
            <person name="Acquadro A."/>
            <person name="Froenicke L."/>
            <person name="Portis E."/>
            <person name="Beitel C."/>
            <person name="Tirone M."/>
            <person name="Mauro R."/>
            <person name="Lo Monaco A."/>
            <person name="Mauromicale G."/>
            <person name="Faccioli P."/>
            <person name="Cattivelli L."/>
            <person name="Rieseberg L."/>
            <person name="Michelmore R."/>
            <person name="Lanteri S."/>
        </authorList>
    </citation>
    <scope>NUCLEOTIDE SEQUENCE [LARGE SCALE GENOMIC DNA]</scope>
    <source>
        <strain evidence="1">2C</strain>
    </source>
</reference>
<keyword evidence="2" id="KW-1185">Reference proteome</keyword>
<evidence type="ECO:0000313" key="1">
    <source>
        <dbReference type="EMBL" id="KVH94962.1"/>
    </source>
</evidence>
<accession>A0A118JWQ7</accession>
<dbReference type="InterPro" id="IPR036854">
    <property type="entry name" value="Photo_II_D1/D2_sf"/>
</dbReference>
<dbReference type="AlphaFoldDB" id="A0A118JWQ7"/>
<comment type="caution">
    <text evidence="1">The sequence shown here is derived from an EMBL/GenBank/DDBJ whole genome shotgun (WGS) entry which is preliminary data.</text>
</comment>
<gene>
    <name evidence="1" type="ORF">Ccrd_002969</name>
</gene>
<dbReference type="GO" id="GO:0009772">
    <property type="term" value="P:photosynthetic electron transport in photosystem II"/>
    <property type="evidence" value="ECO:0007669"/>
    <property type="project" value="InterPro"/>
</dbReference>
<sequence length="88" mass="9492">MERKNGGDGEIGDGGFHRRQLGVRQPDMVIEFAVGESSMDIEPISYMGVAGVLDDTLLCALHGVTVENTLFKDGDGDDANTFRAFNLT</sequence>
<dbReference type="STRING" id="59895.A0A118JWQ7"/>
<dbReference type="Gramene" id="KVH94962">
    <property type="protein sequence ID" value="KVH94962"/>
    <property type="gene ID" value="Ccrd_002969"/>
</dbReference>
<dbReference type="EMBL" id="LEKV01004484">
    <property type="protein sequence ID" value="KVH94962.1"/>
    <property type="molecule type" value="Genomic_DNA"/>
</dbReference>
<proteinExistence type="predicted"/>
<protein>
    <submittedName>
        <fullName evidence="1">Photosynthetic reaction centre, L/M</fullName>
    </submittedName>
</protein>
<organism evidence="1 2">
    <name type="scientific">Cynara cardunculus var. scolymus</name>
    <name type="common">Globe artichoke</name>
    <name type="synonym">Cynara scolymus</name>
    <dbReference type="NCBI Taxonomy" id="59895"/>
    <lineage>
        <taxon>Eukaryota</taxon>
        <taxon>Viridiplantae</taxon>
        <taxon>Streptophyta</taxon>
        <taxon>Embryophyta</taxon>
        <taxon>Tracheophyta</taxon>
        <taxon>Spermatophyta</taxon>
        <taxon>Magnoliopsida</taxon>
        <taxon>eudicotyledons</taxon>
        <taxon>Gunneridae</taxon>
        <taxon>Pentapetalae</taxon>
        <taxon>asterids</taxon>
        <taxon>campanulids</taxon>
        <taxon>Asterales</taxon>
        <taxon>Asteraceae</taxon>
        <taxon>Carduoideae</taxon>
        <taxon>Cardueae</taxon>
        <taxon>Carduinae</taxon>
        <taxon>Cynara</taxon>
    </lineage>
</organism>